<sequence>MTALHWVQTPLLPLQQAKQAVLLADASKFEKQAMMKICSIQEFDILVTDKTFSEKEKKEVEKLGVKVEGVV</sequence>
<evidence type="ECO:0000313" key="2">
    <source>
        <dbReference type="EMBL" id="MBF1305760.1"/>
    </source>
</evidence>
<feature type="domain" description="DeoR-like transcriptional repressor C-terminal sensor" evidence="1">
    <location>
        <begin position="14"/>
        <end position="50"/>
    </location>
</feature>
<gene>
    <name evidence="2" type="ORF">HXM91_07940</name>
</gene>
<organism evidence="2 3">
    <name type="scientific">Oribacterium sinus</name>
    <dbReference type="NCBI Taxonomy" id="237576"/>
    <lineage>
        <taxon>Bacteria</taxon>
        <taxon>Bacillati</taxon>
        <taxon>Bacillota</taxon>
        <taxon>Clostridia</taxon>
        <taxon>Lachnospirales</taxon>
        <taxon>Lachnospiraceae</taxon>
        <taxon>Oribacterium</taxon>
    </lineage>
</organism>
<dbReference type="EMBL" id="JABZRB010000259">
    <property type="protein sequence ID" value="MBF1305760.1"/>
    <property type="molecule type" value="Genomic_DNA"/>
</dbReference>
<proteinExistence type="predicted"/>
<protein>
    <recommendedName>
        <fullName evidence="1">DeoR-like transcriptional repressor C-terminal sensor domain-containing protein</fullName>
    </recommendedName>
</protein>
<comment type="caution">
    <text evidence="2">The sequence shown here is derived from an EMBL/GenBank/DDBJ whole genome shotgun (WGS) entry which is preliminary data.</text>
</comment>
<dbReference type="Pfam" id="PF00455">
    <property type="entry name" value="DeoRC"/>
    <property type="match status" value="1"/>
</dbReference>
<dbReference type="AlphaFoldDB" id="A0A930DZH1"/>
<reference evidence="2" key="1">
    <citation type="submission" date="2020-04" db="EMBL/GenBank/DDBJ databases">
        <title>Deep metagenomics examines the oral microbiome during advanced dental caries in children, revealing novel taxa and co-occurrences with host molecules.</title>
        <authorList>
            <person name="Baker J.L."/>
            <person name="Morton J.T."/>
            <person name="Dinis M."/>
            <person name="Alvarez R."/>
            <person name="Tran N.C."/>
            <person name="Knight R."/>
            <person name="Edlund A."/>
        </authorList>
    </citation>
    <scope>NUCLEOTIDE SEQUENCE</scope>
    <source>
        <strain evidence="2">JCVI_48_bin.5</strain>
    </source>
</reference>
<accession>A0A930DZH1</accession>
<dbReference type="InterPro" id="IPR014036">
    <property type="entry name" value="DeoR-like_C"/>
</dbReference>
<evidence type="ECO:0000259" key="1">
    <source>
        <dbReference type="Pfam" id="PF00455"/>
    </source>
</evidence>
<name>A0A930DZH1_9FIRM</name>
<dbReference type="Proteomes" id="UP000780721">
    <property type="component" value="Unassembled WGS sequence"/>
</dbReference>
<evidence type="ECO:0000313" key="3">
    <source>
        <dbReference type="Proteomes" id="UP000780721"/>
    </source>
</evidence>